<reference evidence="1" key="1">
    <citation type="submission" date="2019-08" db="EMBL/GenBank/DDBJ databases">
        <authorList>
            <person name="Kucharzyk K."/>
            <person name="Murdoch R.W."/>
            <person name="Higgins S."/>
            <person name="Loffler F."/>
        </authorList>
    </citation>
    <scope>NUCLEOTIDE SEQUENCE</scope>
</reference>
<dbReference type="AlphaFoldDB" id="A0A644Z421"/>
<sequence length="425" mass="49576">MFILLVMKRLFTLLAILLLAFTSGQSESKVFSLLQSGSIDPLLQGKIKSVKKYEYIGREVSEEIVKGELKSSSAKVYDINGNLIEAYHNGALIQFQRFDVNNNVIEQIIHNEIGVLMVKGVYKYDQNNNLVERYFYDDTPDKLNSLFIRRYDSKNRMVEYEFVRDRDSVNGKTAYLFDEKADTLMENPFYPAAGVLLNYTVFAYNDKALVAEKSNYGIYSVDEWPHKLRNRELYEYDLNDNLVYTALYDFNGIPKAEVRMKYDSTNKIVEYATFNPTYSEFTKKIVYLYNANEQVTNTIHYDAEGVKTNEISHFYNPDGELVESNHYQLWGAVYENSRTKFDKGRMIEKIVFHMSDGYRKTEYKYFDNGLFSEAITTNSYNDTQSVLISEYKLDDHDNVILAKYITKENGVVTEIRITETEIVYY</sequence>
<proteinExistence type="predicted"/>
<accession>A0A644Z421</accession>
<comment type="caution">
    <text evidence="1">The sequence shown here is derived from an EMBL/GenBank/DDBJ whole genome shotgun (WGS) entry which is preliminary data.</text>
</comment>
<name>A0A644Z421_9ZZZZ</name>
<organism evidence="1">
    <name type="scientific">bioreactor metagenome</name>
    <dbReference type="NCBI Taxonomy" id="1076179"/>
    <lineage>
        <taxon>unclassified sequences</taxon>
        <taxon>metagenomes</taxon>
        <taxon>ecological metagenomes</taxon>
    </lineage>
</organism>
<protein>
    <submittedName>
        <fullName evidence="1">Uncharacterized protein</fullName>
    </submittedName>
</protein>
<dbReference type="EMBL" id="VSSQ01006486">
    <property type="protein sequence ID" value="MPM32864.1"/>
    <property type="molecule type" value="Genomic_DNA"/>
</dbReference>
<evidence type="ECO:0000313" key="1">
    <source>
        <dbReference type="EMBL" id="MPM32864.1"/>
    </source>
</evidence>
<gene>
    <name evidence="1" type="ORF">SDC9_79430</name>
</gene>
<dbReference type="Gene3D" id="3.90.930.1">
    <property type="match status" value="2"/>
</dbReference>